<gene>
    <name evidence="2" type="ORF">ANN_08538</name>
</gene>
<dbReference type="EMBL" id="JAJSOF020000017">
    <property type="protein sequence ID" value="KAJ4440397.1"/>
    <property type="molecule type" value="Genomic_DNA"/>
</dbReference>
<comment type="caution">
    <text evidence="2">The sequence shown here is derived from an EMBL/GenBank/DDBJ whole genome shotgun (WGS) entry which is preliminary data.</text>
</comment>
<dbReference type="Proteomes" id="UP001148838">
    <property type="component" value="Unassembled WGS sequence"/>
</dbReference>
<name>A0ABQ8T1P8_PERAM</name>
<reference evidence="2 3" key="1">
    <citation type="journal article" date="2022" name="Allergy">
        <title>Genome assembly and annotation of Periplaneta americana reveal a comprehensive cockroach allergen profile.</title>
        <authorList>
            <person name="Wang L."/>
            <person name="Xiong Q."/>
            <person name="Saelim N."/>
            <person name="Wang L."/>
            <person name="Nong W."/>
            <person name="Wan A.T."/>
            <person name="Shi M."/>
            <person name="Liu X."/>
            <person name="Cao Q."/>
            <person name="Hui J.H.L."/>
            <person name="Sookrung N."/>
            <person name="Leung T.F."/>
            <person name="Tungtrongchitr A."/>
            <person name="Tsui S.K.W."/>
        </authorList>
    </citation>
    <scope>NUCLEOTIDE SEQUENCE [LARGE SCALE GENOMIC DNA]</scope>
    <source>
        <strain evidence="2">PWHHKU_190912</strain>
    </source>
</reference>
<keyword evidence="3" id="KW-1185">Reference proteome</keyword>
<organism evidence="2 3">
    <name type="scientific">Periplaneta americana</name>
    <name type="common">American cockroach</name>
    <name type="synonym">Blatta americana</name>
    <dbReference type="NCBI Taxonomy" id="6978"/>
    <lineage>
        <taxon>Eukaryota</taxon>
        <taxon>Metazoa</taxon>
        <taxon>Ecdysozoa</taxon>
        <taxon>Arthropoda</taxon>
        <taxon>Hexapoda</taxon>
        <taxon>Insecta</taxon>
        <taxon>Pterygota</taxon>
        <taxon>Neoptera</taxon>
        <taxon>Polyneoptera</taxon>
        <taxon>Dictyoptera</taxon>
        <taxon>Blattodea</taxon>
        <taxon>Blattoidea</taxon>
        <taxon>Blattidae</taxon>
        <taxon>Blattinae</taxon>
        <taxon>Periplaneta</taxon>
    </lineage>
</organism>
<evidence type="ECO:0000313" key="2">
    <source>
        <dbReference type="EMBL" id="KAJ4440397.1"/>
    </source>
</evidence>
<accession>A0ABQ8T1P8</accession>
<protein>
    <recommendedName>
        <fullName evidence="4">DUF4817 domain-containing protein</fullName>
    </recommendedName>
</protein>
<sequence>MAGLCEGGNEPSGSLKAIFLRLQFNVGRHGAVPARNTTLRWVQHFRLPASASKKKPLGHVLSVPTPAIDEGDYIQRRTFAERMVEILADEVMFMSDEAHFHLNGYGFSLNEALKMIQDDQVAIPKGNNISITILSPENGCGNVTDEDSGDENNPTIDNMPGSQLRAETEVTLNTQGEGMDYYDDESHNGDDEHSKGDVLFVFFNHPSPISMLNWSVQQTTLTVQVIHETIIIVIDIVVVACTEHADPVTDPWLQKVPRRPVNPAEVLTDPRGREGDTANGE</sequence>
<proteinExistence type="predicted"/>
<evidence type="ECO:0008006" key="4">
    <source>
        <dbReference type="Google" id="ProtNLM"/>
    </source>
</evidence>
<evidence type="ECO:0000313" key="3">
    <source>
        <dbReference type="Proteomes" id="UP001148838"/>
    </source>
</evidence>
<evidence type="ECO:0000256" key="1">
    <source>
        <dbReference type="SAM" id="MobiDB-lite"/>
    </source>
</evidence>
<feature type="region of interest" description="Disordered" evidence="1">
    <location>
        <begin position="260"/>
        <end position="281"/>
    </location>
</feature>
<feature type="compositionally biased region" description="Basic and acidic residues" evidence="1">
    <location>
        <begin position="268"/>
        <end position="281"/>
    </location>
</feature>